<dbReference type="Proteomes" id="UP001273166">
    <property type="component" value="Unassembled WGS sequence"/>
</dbReference>
<name>A0AAJ0LZP4_9PEZI</name>
<evidence type="ECO:0000313" key="3">
    <source>
        <dbReference type="Proteomes" id="UP001273166"/>
    </source>
</evidence>
<reference evidence="2" key="1">
    <citation type="journal article" date="2023" name="Mol. Phylogenet. Evol.">
        <title>Genome-scale phylogeny and comparative genomics of the fungal order Sordariales.</title>
        <authorList>
            <person name="Hensen N."/>
            <person name="Bonometti L."/>
            <person name="Westerberg I."/>
            <person name="Brannstrom I.O."/>
            <person name="Guillou S."/>
            <person name="Cros-Aarteil S."/>
            <person name="Calhoun S."/>
            <person name="Haridas S."/>
            <person name="Kuo A."/>
            <person name="Mondo S."/>
            <person name="Pangilinan J."/>
            <person name="Riley R."/>
            <person name="LaButti K."/>
            <person name="Andreopoulos B."/>
            <person name="Lipzen A."/>
            <person name="Chen C."/>
            <person name="Yan M."/>
            <person name="Daum C."/>
            <person name="Ng V."/>
            <person name="Clum A."/>
            <person name="Steindorff A."/>
            <person name="Ohm R.A."/>
            <person name="Martin F."/>
            <person name="Silar P."/>
            <person name="Natvig D.O."/>
            <person name="Lalanne C."/>
            <person name="Gautier V."/>
            <person name="Ament-Velasquez S.L."/>
            <person name="Kruys A."/>
            <person name="Hutchinson M.I."/>
            <person name="Powell A.J."/>
            <person name="Barry K."/>
            <person name="Miller A.N."/>
            <person name="Grigoriev I.V."/>
            <person name="Debuchy R."/>
            <person name="Gladieux P."/>
            <person name="Hiltunen Thoren M."/>
            <person name="Johannesson H."/>
        </authorList>
    </citation>
    <scope>NUCLEOTIDE SEQUENCE</scope>
    <source>
        <strain evidence="2">CBS 333.67</strain>
    </source>
</reference>
<organism evidence="2 3">
    <name type="scientific">Chaetomium strumarium</name>
    <dbReference type="NCBI Taxonomy" id="1170767"/>
    <lineage>
        <taxon>Eukaryota</taxon>
        <taxon>Fungi</taxon>
        <taxon>Dikarya</taxon>
        <taxon>Ascomycota</taxon>
        <taxon>Pezizomycotina</taxon>
        <taxon>Sordariomycetes</taxon>
        <taxon>Sordariomycetidae</taxon>
        <taxon>Sordariales</taxon>
        <taxon>Chaetomiaceae</taxon>
        <taxon>Chaetomium</taxon>
    </lineage>
</organism>
<feature type="region of interest" description="Disordered" evidence="1">
    <location>
        <begin position="1"/>
        <end position="79"/>
    </location>
</feature>
<protein>
    <submittedName>
        <fullName evidence="2">Uncharacterized protein</fullName>
    </submittedName>
</protein>
<dbReference type="RefSeq" id="XP_062719293.1">
    <property type="nucleotide sequence ID" value="XM_062863537.1"/>
</dbReference>
<sequence length="160" mass="17411">MLHRPRAASVRQRGSISSRPGFVPLQRAETSATAGTSGSGRLRSDSNFSADLADGEKEKVLPHPVEPRATTATLPPVLDISGRGPGLQSWLRNWRKSRAKRRWLLPWTKVLRPKPAALPGWRSTCLGCPVSWFIGGGRGPPGQRYYSLIASGLMGDSQKT</sequence>
<evidence type="ECO:0000313" key="2">
    <source>
        <dbReference type="EMBL" id="KAK3303513.1"/>
    </source>
</evidence>
<dbReference type="EMBL" id="JAUDZG010000006">
    <property type="protein sequence ID" value="KAK3303513.1"/>
    <property type="molecule type" value="Genomic_DNA"/>
</dbReference>
<evidence type="ECO:0000256" key="1">
    <source>
        <dbReference type="SAM" id="MobiDB-lite"/>
    </source>
</evidence>
<comment type="caution">
    <text evidence="2">The sequence shown here is derived from an EMBL/GenBank/DDBJ whole genome shotgun (WGS) entry which is preliminary data.</text>
</comment>
<dbReference type="GeneID" id="87882366"/>
<dbReference type="AlphaFoldDB" id="A0AAJ0LZP4"/>
<accession>A0AAJ0LZP4</accession>
<reference evidence="2" key="2">
    <citation type="submission" date="2023-06" db="EMBL/GenBank/DDBJ databases">
        <authorList>
            <consortium name="Lawrence Berkeley National Laboratory"/>
            <person name="Mondo S.J."/>
            <person name="Hensen N."/>
            <person name="Bonometti L."/>
            <person name="Westerberg I."/>
            <person name="Brannstrom I.O."/>
            <person name="Guillou S."/>
            <person name="Cros-Aarteil S."/>
            <person name="Calhoun S."/>
            <person name="Haridas S."/>
            <person name="Kuo A."/>
            <person name="Pangilinan J."/>
            <person name="Riley R."/>
            <person name="Labutti K."/>
            <person name="Andreopoulos B."/>
            <person name="Lipzen A."/>
            <person name="Chen C."/>
            <person name="Yanf M."/>
            <person name="Daum C."/>
            <person name="Ng V."/>
            <person name="Clum A."/>
            <person name="Steindorff A."/>
            <person name="Ohm R."/>
            <person name="Martin F."/>
            <person name="Silar P."/>
            <person name="Natvig D."/>
            <person name="Lalanne C."/>
            <person name="Gautier V."/>
            <person name="Ament-Velasquez S.L."/>
            <person name="Kruys A."/>
            <person name="Hutchinson M.I."/>
            <person name="Powell A.J."/>
            <person name="Barry K."/>
            <person name="Miller A.N."/>
            <person name="Grigoriev I.V."/>
            <person name="Debuchy R."/>
            <person name="Gladieux P."/>
            <person name="Thoren M.H."/>
            <person name="Johannesson H."/>
        </authorList>
    </citation>
    <scope>NUCLEOTIDE SEQUENCE</scope>
    <source>
        <strain evidence="2">CBS 333.67</strain>
    </source>
</reference>
<keyword evidence="3" id="KW-1185">Reference proteome</keyword>
<proteinExistence type="predicted"/>
<gene>
    <name evidence="2" type="ORF">B0T15DRAFT_277636</name>
</gene>